<feature type="domain" description="Replication protein A C-terminal" evidence="6">
    <location>
        <begin position="173"/>
        <end position="232"/>
    </location>
</feature>
<dbReference type="Gene3D" id="1.10.10.10">
    <property type="entry name" value="Winged helix-like DNA-binding domain superfamily/Winged helix DNA-binding domain"/>
    <property type="match status" value="1"/>
</dbReference>
<keyword evidence="7" id="KW-1185">Reference proteome</keyword>
<comment type="similarity">
    <text evidence="2">Belongs to the replication factor A protein 2 family.</text>
</comment>
<dbReference type="AlphaFoldDB" id="A0A6P7HZR9"/>
<evidence type="ECO:0000256" key="3">
    <source>
        <dbReference type="ARBA" id="ARBA00022705"/>
    </source>
</evidence>
<dbReference type="GO" id="GO:0000724">
    <property type="term" value="P:double-strand break repair via homologous recombination"/>
    <property type="evidence" value="ECO:0007669"/>
    <property type="project" value="TreeGrafter"/>
</dbReference>
<dbReference type="GO" id="GO:0006289">
    <property type="term" value="P:nucleotide-excision repair"/>
    <property type="evidence" value="ECO:0007669"/>
    <property type="project" value="TreeGrafter"/>
</dbReference>
<dbReference type="InterPro" id="IPR036390">
    <property type="entry name" value="WH_DNA-bd_sf"/>
</dbReference>
<sequence>MVRAAMWSAEPGQCTAGITSHKESQQVSLAILPCTVSQLLSASEVGHDTFAFCGWELNQVSVVGVIRGYSPCVTNIHYYVDDMTGPPLSVKQWVSTEDCKLMTAASPGTYVKVIGSLRNFKGQRLLLAMDIRRISDLNEISSHMLEVVYAHMSFFGKVFDVNMNTPARLLPARCLSTIQDQVLHVVKKFSYCGDGISFDGLKTELDYLSMKDIRTSLSFLINEGHVFSTIDKDHFKSTEH</sequence>
<name>A0A6P7HZR9_9TELE</name>
<reference evidence="8" key="1">
    <citation type="submission" date="2025-08" db="UniProtKB">
        <authorList>
            <consortium name="RefSeq"/>
        </authorList>
    </citation>
    <scope>IDENTIFICATION</scope>
</reference>
<dbReference type="GO" id="GO:0000781">
    <property type="term" value="C:chromosome, telomeric region"/>
    <property type="evidence" value="ECO:0007669"/>
    <property type="project" value="TreeGrafter"/>
</dbReference>
<keyword evidence="4" id="KW-0238">DNA-binding</keyword>
<evidence type="ECO:0000256" key="4">
    <source>
        <dbReference type="ARBA" id="ARBA00023125"/>
    </source>
</evidence>
<dbReference type="Gene3D" id="2.40.50.140">
    <property type="entry name" value="Nucleic acid-binding proteins"/>
    <property type="match status" value="1"/>
</dbReference>
<dbReference type="InterPro" id="IPR014892">
    <property type="entry name" value="RPA_C"/>
</dbReference>
<organism evidence="7 8">
    <name type="scientific">Parambassis ranga</name>
    <name type="common">Indian glassy fish</name>
    <dbReference type="NCBI Taxonomy" id="210632"/>
    <lineage>
        <taxon>Eukaryota</taxon>
        <taxon>Metazoa</taxon>
        <taxon>Chordata</taxon>
        <taxon>Craniata</taxon>
        <taxon>Vertebrata</taxon>
        <taxon>Euteleostomi</taxon>
        <taxon>Actinopterygii</taxon>
        <taxon>Neopterygii</taxon>
        <taxon>Teleostei</taxon>
        <taxon>Neoteleostei</taxon>
        <taxon>Acanthomorphata</taxon>
        <taxon>Ovalentaria</taxon>
        <taxon>Ambassidae</taxon>
        <taxon>Parambassis</taxon>
    </lineage>
</organism>
<keyword evidence="5" id="KW-0539">Nucleus</keyword>
<evidence type="ECO:0000256" key="5">
    <source>
        <dbReference type="ARBA" id="ARBA00023242"/>
    </source>
</evidence>
<dbReference type="Pfam" id="PF08784">
    <property type="entry name" value="RPA_C"/>
    <property type="match status" value="1"/>
</dbReference>
<dbReference type="SUPFAM" id="SSF46785">
    <property type="entry name" value="Winged helix' DNA-binding domain"/>
    <property type="match status" value="1"/>
</dbReference>
<dbReference type="InterPro" id="IPR012340">
    <property type="entry name" value="NA-bd_OB-fold"/>
</dbReference>
<evidence type="ECO:0000313" key="8">
    <source>
        <dbReference type="RefSeq" id="XP_028256047.1"/>
    </source>
</evidence>
<evidence type="ECO:0000256" key="2">
    <source>
        <dbReference type="ARBA" id="ARBA00007815"/>
    </source>
</evidence>
<accession>A0A6P7HZR9</accession>
<keyword evidence="3" id="KW-0235">DNA replication</keyword>
<dbReference type="Proteomes" id="UP000515145">
    <property type="component" value="Chromosome 2"/>
</dbReference>
<dbReference type="SUPFAM" id="SSF50249">
    <property type="entry name" value="Nucleic acid-binding proteins"/>
    <property type="match status" value="1"/>
</dbReference>
<dbReference type="RefSeq" id="XP_028256047.1">
    <property type="nucleotide sequence ID" value="XM_028400246.1"/>
</dbReference>
<dbReference type="PIRSF" id="PIRSF036949">
    <property type="entry name" value="RPA32"/>
    <property type="match status" value="1"/>
</dbReference>
<dbReference type="PANTHER" id="PTHR13989">
    <property type="entry name" value="REPLICATION PROTEIN A-RELATED"/>
    <property type="match status" value="1"/>
</dbReference>
<evidence type="ECO:0000259" key="6">
    <source>
        <dbReference type="Pfam" id="PF08784"/>
    </source>
</evidence>
<dbReference type="GO" id="GO:0003697">
    <property type="term" value="F:single-stranded DNA binding"/>
    <property type="evidence" value="ECO:0007669"/>
    <property type="project" value="TreeGrafter"/>
</dbReference>
<dbReference type="InterPro" id="IPR040260">
    <property type="entry name" value="RFA2-like"/>
</dbReference>
<comment type="subcellular location">
    <subcellularLocation>
        <location evidence="1">Nucleus</location>
    </subcellularLocation>
</comment>
<dbReference type="FunFam" id="1.10.10.10:FF:000168">
    <property type="entry name" value="Replication protein A 32 kDa subunit"/>
    <property type="match status" value="1"/>
</dbReference>
<dbReference type="InterPro" id="IPR036388">
    <property type="entry name" value="WH-like_DNA-bd_sf"/>
</dbReference>
<evidence type="ECO:0000313" key="7">
    <source>
        <dbReference type="Proteomes" id="UP000515145"/>
    </source>
</evidence>
<proteinExistence type="inferred from homology"/>
<evidence type="ECO:0000256" key="1">
    <source>
        <dbReference type="ARBA" id="ARBA00004123"/>
    </source>
</evidence>
<dbReference type="GO" id="GO:0005662">
    <property type="term" value="C:DNA replication factor A complex"/>
    <property type="evidence" value="ECO:0007669"/>
    <property type="project" value="TreeGrafter"/>
</dbReference>
<dbReference type="GO" id="GO:0035861">
    <property type="term" value="C:site of double-strand break"/>
    <property type="evidence" value="ECO:0007669"/>
    <property type="project" value="TreeGrafter"/>
</dbReference>
<dbReference type="GO" id="GO:0006260">
    <property type="term" value="P:DNA replication"/>
    <property type="evidence" value="ECO:0007669"/>
    <property type="project" value="UniProtKB-KW"/>
</dbReference>
<protein>
    <submittedName>
        <fullName evidence="8">Replication protein A 32 kDa subunit-like</fullName>
    </submittedName>
</protein>
<dbReference type="OrthoDB" id="25571at2759"/>
<dbReference type="GeneID" id="114432317"/>
<dbReference type="CDD" id="cd04478">
    <property type="entry name" value="RPA2_DBD_D"/>
    <property type="match status" value="1"/>
</dbReference>
<dbReference type="PANTHER" id="PTHR13989:SF16">
    <property type="entry name" value="REPLICATION PROTEIN A2"/>
    <property type="match status" value="1"/>
</dbReference>
<gene>
    <name evidence="8" type="primary">LOC114432317</name>
</gene>
<dbReference type="InterPro" id="IPR014646">
    <property type="entry name" value="Rfa2/RPA32"/>
</dbReference>
<dbReference type="InParanoid" id="A0A6P7HZR9"/>